<dbReference type="STRING" id="139420.A0A371DI01"/>
<gene>
    <name evidence="1" type="ORF">OH76DRAFT_194670</name>
</gene>
<evidence type="ECO:0000313" key="1">
    <source>
        <dbReference type="EMBL" id="RDX52143.1"/>
    </source>
</evidence>
<dbReference type="Gene3D" id="3.80.10.10">
    <property type="entry name" value="Ribonuclease Inhibitor"/>
    <property type="match status" value="1"/>
</dbReference>
<organism evidence="1 2">
    <name type="scientific">Lentinus brumalis</name>
    <dbReference type="NCBI Taxonomy" id="2498619"/>
    <lineage>
        <taxon>Eukaryota</taxon>
        <taxon>Fungi</taxon>
        <taxon>Dikarya</taxon>
        <taxon>Basidiomycota</taxon>
        <taxon>Agaricomycotina</taxon>
        <taxon>Agaricomycetes</taxon>
        <taxon>Polyporales</taxon>
        <taxon>Polyporaceae</taxon>
        <taxon>Lentinus</taxon>
    </lineage>
</organism>
<sequence>MSATPLPTDILLLILDAIDDEPESQPTLRACALTCRLLSRVAQARLFGDIYLGHTVDELSAFTRTIHESTHIAAMVNTLSIYMDYGAIDDFPMPPHVVAQLTGLQSARLGNSRDTYHNSAIVFSFFKLFGSLTTLTDVTFASISFPNLAEMIRLVWSFPFVQSFTLENCYIEAASPRSYTIPDPNAYPGHCRNLRSLSWLEMFIPLDLSLPIWGARVTTLTVVANRYEAQGVIVNISGTSPFPRLEYLELDLLDRPLGLTADVIRYLATDSLRRITVRHVIYHRYNFDEGRVLDLVATKFRQIKLDSLLSEGVLRRLERLLWNCSHVGVRQFVALGDHIRAMVPNATRRGVFVVEES</sequence>
<proteinExistence type="predicted"/>
<dbReference type="AlphaFoldDB" id="A0A371DI01"/>
<evidence type="ECO:0008006" key="3">
    <source>
        <dbReference type="Google" id="ProtNLM"/>
    </source>
</evidence>
<dbReference type="EMBL" id="KZ857391">
    <property type="protein sequence ID" value="RDX52143.1"/>
    <property type="molecule type" value="Genomic_DNA"/>
</dbReference>
<protein>
    <recommendedName>
        <fullName evidence="3">F-box domain-containing protein</fullName>
    </recommendedName>
</protein>
<dbReference type="InterPro" id="IPR032675">
    <property type="entry name" value="LRR_dom_sf"/>
</dbReference>
<evidence type="ECO:0000313" key="2">
    <source>
        <dbReference type="Proteomes" id="UP000256964"/>
    </source>
</evidence>
<reference evidence="1 2" key="1">
    <citation type="journal article" date="2018" name="Biotechnol. Biofuels">
        <title>Integrative visual omics of the white-rot fungus Polyporus brumalis exposes the biotechnological potential of its oxidative enzymes for delignifying raw plant biomass.</title>
        <authorList>
            <person name="Miyauchi S."/>
            <person name="Rancon A."/>
            <person name="Drula E."/>
            <person name="Hage H."/>
            <person name="Chaduli D."/>
            <person name="Favel A."/>
            <person name="Grisel S."/>
            <person name="Henrissat B."/>
            <person name="Herpoel-Gimbert I."/>
            <person name="Ruiz-Duenas F.J."/>
            <person name="Chevret D."/>
            <person name="Hainaut M."/>
            <person name="Lin J."/>
            <person name="Wang M."/>
            <person name="Pangilinan J."/>
            <person name="Lipzen A."/>
            <person name="Lesage-Meessen L."/>
            <person name="Navarro D."/>
            <person name="Riley R."/>
            <person name="Grigoriev I.V."/>
            <person name="Zhou S."/>
            <person name="Raouche S."/>
            <person name="Rosso M.N."/>
        </authorList>
    </citation>
    <scope>NUCLEOTIDE SEQUENCE [LARGE SCALE GENOMIC DNA]</scope>
    <source>
        <strain evidence="1 2">BRFM 1820</strain>
    </source>
</reference>
<accession>A0A371DI01</accession>
<dbReference type="Proteomes" id="UP000256964">
    <property type="component" value="Unassembled WGS sequence"/>
</dbReference>
<dbReference type="OrthoDB" id="2757915at2759"/>
<keyword evidence="2" id="KW-1185">Reference proteome</keyword>
<name>A0A371DI01_9APHY</name>